<dbReference type="CDD" id="cd00047">
    <property type="entry name" value="PTPc"/>
    <property type="match status" value="1"/>
</dbReference>
<dbReference type="AlphaFoldDB" id="A0A238BZ89"/>
<dbReference type="InterPro" id="IPR029021">
    <property type="entry name" value="Prot-tyrosine_phosphatase-like"/>
</dbReference>
<dbReference type="Gene3D" id="3.90.190.10">
    <property type="entry name" value="Protein tyrosine phosphatase superfamily"/>
    <property type="match status" value="1"/>
</dbReference>
<keyword evidence="4" id="KW-1185">Reference proteome</keyword>
<dbReference type="InterPro" id="IPR052782">
    <property type="entry name" value="Oocyte-zygote_transition_reg"/>
</dbReference>
<dbReference type="SMART" id="SM00194">
    <property type="entry name" value="PTPc"/>
    <property type="match status" value="1"/>
</dbReference>
<dbReference type="PROSITE" id="PS50055">
    <property type="entry name" value="TYR_PHOSPHATASE_PTP"/>
    <property type="match status" value="1"/>
</dbReference>
<dbReference type="InterPro" id="IPR000242">
    <property type="entry name" value="PTP_cat"/>
</dbReference>
<dbReference type="PROSITE" id="PS50056">
    <property type="entry name" value="TYR_PHOSPHATASE_2"/>
    <property type="match status" value="1"/>
</dbReference>
<dbReference type="InterPro" id="IPR003595">
    <property type="entry name" value="Tyr_Pase_cat"/>
</dbReference>
<evidence type="ECO:0000259" key="1">
    <source>
        <dbReference type="PROSITE" id="PS50055"/>
    </source>
</evidence>
<dbReference type="EMBL" id="KZ269988">
    <property type="protein sequence ID" value="OZC10236.1"/>
    <property type="molecule type" value="Genomic_DNA"/>
</dbReference>
<dbReference type="PRINTS" id="PR00700">
    <property type="entry name" value="PRTYPHPHTASE"/>
</dbReference>
<name>A0A238BZ89_9BILA</name>
<dbReference type="InterPro" id="IPR016130">
    <property type="entry name" value="Tyr_Pase_AS"/>
</dbReference>
<organism evidence="3 4">
    <name type="scientific">Onchocerca flexuosa</name>
    <dbReference type="NCBI Taxonomy" id="387005"/>
    <lineage>
        <taxon>Eukaryota</taxon>
        <taxon>Metazoa</taxon>
        <taxon>Ecdysozoa</taxon>
        <taxon>Nematoda</taxon>
        <taxon>Chromadorea</taxon>
        <taxon>Rhabditida</taxon>
        <taxon>Spirurina</taxon>
        <taxon>Spiruromorpha</taxon>
        <taxon>Filarioidea</taxon>
        <taxon>Onchocercidae</taxon>
        <taxon>Onchocerca</taxon>
    </lineage>
</organism>
<dbReference type="Proteomes" id="UP000242913">
    <property type="component" value="Unassembled WGS sequence"/>
</dbReference>
<feature type="domain" description="Tyrosine-protein phosphatase" evidence="1">
    <location>
        <begin position="308"/>
        <end position="557"/>
    </location>
</feature>
<gene>
    <name evidence="3" type="ORF">X798_02826</name>
</gene>
<protein>
    <submittedName>
        <fullName evidence="3">Protein-tyrosine phosphatase</fullName>
    </submittedName>
</protein>
<dbReference type="PANTHER" id="PTHR46163">
    <property type="entry name" value="TYROSINE-PROTEIN PHOSPHATASE-RELATED"/>
    <property type="match status" value="1"/>
</dbReference>
<evidence type="ECO:0000313" key="4">
    <source>
        <dbReference type="Proteomes" id="UP000242913"/>
    </source>
</evidence>
<dbReference type="InterPro" id="IPR000387">
    <property type="entry name" value="Tyr_Pase_dom"/>
</dbReference>
<accession>A0A238BZ89</accession>
<evidence type="ECO:0000313" key="3">
    <source>
        <dbReference type="EMBL" id="OZC10236.1"/>
    </source>
</evidence>
<dbReference type="GO" id="GO:0004725">
    <property type="term" value="F:protein tyrosine phosphatase activity"/>
    <property type="evidence" value="ECO:0007669"/>
    <property type="project" value="InterPro"/>
</dbReference>
<dbReference type="SUPFAM" id="SSF52799">
    <property type="entry name" value="(Phosphotyrosine protein) phosphatases II"/>
    <property type="match status" value="1"/>
</dbReference>
<dbReference type="PROSITE" id="PS00383">
    <property type="entry name" value="TYR_PHOSPHATASE_1"/>
    <property type="match status" value="1"/>
</dbReference>
<dbReference type="PANTHER" id="PTHR46163:SF7">
    <property type="entry name" value="PROTEIN TYROSINE PHOSPHATASE-LIKE PROTEIN EGG-3"/>
    <property type="match status" value="1"/>
</dbReference>
<reference evidence="3 4" key="1">
    <citation type="submission" date="2015-12" db="EMBL/GenBank/DDBJ databases">
        <title>Draft genome of the nematode, Onchocerca flexuosa.</title>
        <authorList>
            <person name="Mitreva M."/>
        </authorList>
    </citation>
    <scope>NUCLEOTIDE SEQUENCE [LARGE SCALE GENOMIC DNA]</scope>
    <source>
        <strain evidence="3">Red Deer</strain>
    </source>
</reference>
<evidence type="ECO:0000259" key="2">
    <source>
        <dbReference type="PROSITE" id="PS50056"/>
    </source>
</evidence>
<sequence>MNDNNPLKKFNWFLKKQKKLAKKNKEKSIEIARDASGEGWMQTVTDVRHSSIDLSTNKSISTLRDKLKIANYKSAQIKYKAAKKEVEGDSELFEIHPQKIVHRDIPSCDYYQKNEKKNAIEDENIKEFDIHTHLAQKKSLEQRLDDDNDWITGTKDSCSDLKKFNLSGKNLVNDMIGKNIENAVLTEMLLYDFRYDTAWKSNYTTKFNKGKMKVTNRAGWVLPLQELCDKIGISSDFFTRNEKVTLDDARSFILYQRLTRIPVIESQIFCFQYLSLKKNYLVYNNIVIWEATIGSRKQVFIRTMIGGMERRFEILDNQVNHIVFTHHAFDENLDLCRNKRIKCRDSTRVVLKYPSAASNDFIHANYIQGGPLFNKFIITQAPMENTIGDFWRMVWQERSPYIFMLISRKEDKRYTLFFRRSGDQITYYGLTIVNSGINEFRLPLFRVTNLIVIGPEGDELYVEHWQGDMNNSDNVALPLQLLRLARNCSYPTIIHCHLGISRSATLVAAEICIACILKGPTYKHCVQKAVQLLRSQRPFCIETPMQYIFVHRVVQKFLHDYVGDPVGFHAEYKDWIEARAMRPFIDDVEQTIPEYQLLSPRFDPDLIGLVRHRERPNCRREIHDCVGQMPIPLQEIPEQHFEELQLTKRYPRGSRYD</sequence>
<proteinExistence type="predicted"/>
<dbReference type="OrthoDB" id="5867707at2759"/>
<dbReference type="Pfam" id="PF00102">
    <property type="entry name" value="Y_phosphatase"/>
    <property type="match status" value="1"/>
</dbReference>
<feature type="domain" description="Tyrosine specific protein phosphatases" evidence="2">
    <location>
        <begin position="491"/>
        <end position="548"/>
    </location>
</feature>
<dbReference type="SMART" id="SM00404">
    <property type="entry name" value="PTPc_motif"/>
    <property type="match status" value="1"/>
</dbReference>